<keyword evidence="1" id="KW-0812">Transmembrane</keyword>
<keyword evidence="1" id="KW-1133">Transmembrane helix</keyword>
<proteinExistence type="predicted"/>
<feature type="transmembrane region" description="Helical" evidence="1">
    <location>
        <begin position="12"/>
        <end position="30"/>
    </location>
</feature>
<dbReference type="EMBL" id="NGJN01000005">
    <property type="protein sequence ID" value="OZV68053.1"/>
    <property type="molecule type" value="Genomic_DNA"/>
</dbReference>
<name>A0A265URV9_9FLAO</name>
<accession>A0A265URV9</accession>
<dbReference type="Pfam" id="PF19578">
    <property type="entry name" value="DUF6090"/>
    <property type="match status" value="1"/>
</dbReference>
<keyword evidence="1" id="KW-0472">Membrane</keyword>
<keyword evidence="3" id="KW-1185">Reference proteome</keyword>
<dbReference type="AlphaFoldDB" id="A0A265URV9"/>
<reference evidence="2 3" key="1">
    <citation type="submission" date="2017-05" db="EMBL/GenBank/DDBJ databases">
        <title>The draft genome sequence of Idiomarina salinarum WNB302.</title>
        <authorList>
            <person name="Sun Y."/>
            <person name="Chen B."/>
            <person name="Du Z."/>
        </authorList>
    </citation>
    <scope>NUCLEOTIDE SEQUENCE [LARGE SCALE GENOMIC DNA]</scope>
    <source>
        <strain evidence="2 3">WNB302</strain>
    </source>
</reference>
<dbReference type="Proteomes" id="UP000216840">
    <property type="component" value="Unassembled WGS sequence"/>
</dbReference>
<evidence type="ECO:0000313" key="2">
    <source>
        <dbReference type="EMBL" id="OZV68053.1"/>
    </source>
</evidence>
<sequence>METGKTWKYLKYAVGEIILVVIGILIALQINNWNEERKINIEEQNALINLKEDFLYNTSQIDSLIFRTKRTVQANLKILEFTGKKSKPTSEVYFDSLVNFISATEQYFPRNGFLDDLINSGKLSIIKNENLRNKLSLWKPKLDNIYKKENSSLQFDYVLIDFVIKKGSWLNADETLIRPDIKFPVSGFDIDNRSLLDYPEFENMIENKIIFVNSLKAKLIEASQVLEEILVLINSEIK</sequence>
<evidence type="ECO:0000256" key="1">
    <source>
        <dbReference type="SAM" id="Phobius"/>
    </source>
</evidence>
<gene>
    <name evidence="2" type="ORF">CA834_10425</name>
</gene>
<evidence type="ECO:0000313" key="3">
    <source>
        <dbReference type="Proteomes" id="UP000216840"/>
    </source>
</evidence>
<dbReference type="InterPro" id="IPR045749">
    <property type="entry name" value="DUF6090"/>
</dbReference>
<comment type="caution">
    <text evidence="2">The sequence shown here is derived from an EMBL/GenBank/DDBJ whole genome shotgun (WGS) entry which is preliminary data.</text>
</comment>
<protein>
    <submittedName>
        <fullName evidence="2">Uncharacterized protein</fullName>
    </submittedName>
</protein>
<organism evidence="2 3">
    <name type="scientific">Winogradskyella aurantia</name>
    <dbReference type="NCBI Taxonomy" id="1915063"/>
    <lineage>
        <taxon>Bacteria</taxon>
        <taxon>Pseudomonadati</taxon>
        <taxon>Bacteroidota</taxon>
        <taxon>Flavobacteriia</taxon>
        <taxon>Flavobacteriales</taxon>
        <taxon>Flavobacteriaceae</taxon>
        <taxon>Winogradskyella</taxon>
    </lineage>
</organism>